<protein>
    <submittedName>
        <fullName evidence="3">Tripartite tricarboxylate transporter substrate binding protein</fullName>
    </submittedName>
</protein>
<dbReference type="PANTHER" id="PTHR42928:SF5">
    <property type="entry name" value="BLR1237 PROTEIN"/>
    <property type="match status" value="1"/>
</dbReference>
<accession>A0A420KIH2</accession>
<name>A0A420KIH2_9BURK</name>
<dbReference type="CDD" id="cd07012">
    <property type="entry name" value="PBP2_Bug_TTT"/>
    <property type="match status" value="1"/>
</dbReference>
<sequence length="325" mass="35001">MRLSKRLRFAWGPVCLGLACVAPGVQAQDVWPTKTIRIVVPFPAGGASTDGMARAFAQELAKELQTPVIIENRPGGGTSVATLAVKAQPADGHTLLFQADGLFNAKLAMPELAYEASEFEIISPLAQTNYALIVPASRGWKRLGDLKGLTRELDLGTLGIGVSSYSMLAARMAAHFRIKHRMVPYKGGVEGVTAVITGEIDGYFATVGLTQTVKDNPKVKVLAYTGAPGRNTFIPGVKTFHELGMADMVFNSYYGLAVRADTPARIKGLLSATVRKVIDSEAMKTARQRLHLEDYVGSTEDYRRDVARMLKQYEAAVAEGAKAGK</sequence>
<dbReference type="Pfam" id="PF03401">
    <property type="entry name" value="TctC"/>
    <property type="match status" value="1"/>
</dbReference>
<evidence type="ECO:0000313" key="4">
    <source>
        <dbReference type="Proteomes" id="UP000216225"/>
    </source>
</evidence>
<dbReference type="InterPro" id="IPR005064">
    <property type="entry name" value="BUG"/>
</dbReference>
<evidence type="ECO:0000256" key="2">
    <source>
        <dbReference type="SAM" id="SignalP"/>
    </source>
</evidence>
<gene>
    <name evidence="3" type="ORF">CE154_008570</name>
</gene>
<organism evidence="3 4">
    <name type="scientific">Alicycliphilus denitrificans</name>
    <dbReference type="NCBI Taxonomy" id="179636"/>
    <lineage>
        <taxon>Bacteria</taxon>
        <taxon>Pseudomonadati</taxon>
        <taxon>Pseudomonadota</taxon>
        <taxon>Betaproteobacteria</taxon>
        <taxon>Burkholderiales</taxon>
        <taxon>Comamonadaceae</taxon>
        <taxon>Alicycliphilus</taxon>
    </lineage>
</organism>
<feature type="chain" id="PRO_5019496218" evidence="2">
    <location>
        <begin position="28"/>
        <end position="325"/>
    </location>
</feature>
<dbReference type="AlphaFoldDB" id="A0A420KIH2"/>
<dbReference type="SUPFAM" id="SSF53850">
    <property type="entry name" value="Periplasmic binding protein-like II"/>
    <property type="match status" value="1"/>
</dbReference>
<dbReference type="Gene3D" id="3.40.190.10">
    <property type="entry name" value="Periplasmic binding protein-like II"/>
    <property type="match status" value="1"/>
</dbReference>
<dbReference type="Gene3D" id="3.40.190.150">
    <property type="entry name" value="Bordetella uptake gene, domain 1"/>
    <property type="match status" value="1"/>
</dbReference>
<dbReference type="Proteomes" id="UP000216225">
    <property type="component" value="Unassembled WGS sequence"/>
</dbReference>
<reference evidence="3 4" key="1">
    <citation type="submission" date="2018-09" db="EMBL/GenBank/DDBJ databases">
        <title>Genome comparison of Alicycliphilus sp. BQ1, a polyurethanolytic bacterium, with its closest phylogenetic relatives Alicycliphilus denitrificans BC and K601, unable to attack polyurethane.</title>
        <authorList>
            <person name="Loza-Tavera H."/>
            <person name="Lozano L."/>
            <person name="Cevallos M."/>
            <person name="Maya-Lucas O."/>
            <person name="Garcia-Mena J."/>
            <person name="Hernandez J."/>
        </authorList>
    </citation>
    <scope>NUCLEOTIDE SEQUENCE [LARGE SCALE GENOMIC DNA]</scope>
    <source>
        <strain evidence="3 4">BQ1</strain>
    </source>
</reference>
<dbReference type="PANTHER" id="PTHR42928">
    <property type="entry name" value="TRICARBOXYLATE-BINDING PROTEIN"/>
    <property type="match status" value="1"/>
</dbReference>
<evidence type="ECO:0000313" key="3">
    <source>
        <dbReference type="EMBL" id="RKJ99755.1"/>
    </source>
</evidence>
<dbReference type="EMBL" id="NKDB02000001">
    <property type="protein sequence ID" value="RKJ99755.1"/>
    <property type="molecule type" value="Genomic_DNA"/>
</dbReference>
<comment type="caution">
    <text evidence="3">The sequence shown here is derived from an EMBL/GenBank/DDBJ whole genome shotgun (WGS) entry which is preliminary data.</text>
</comment>
<comment type="similarity">
    <text evidence="1">Belongs to the UPF0065 (bug) family.</text>
</comment>
<dbReference type="PROSITE" id="PS51257">
    <property type="entry name" value="PROKAR_LIPOPROTEIN"/>
    <property type="match status" value="1"/>
</dbReference>
<proteinExistence type="inferred from homology"/>
<keyword evidence="2" id="KW-0732">Signal</keyword>
<feature type="signal peptide" evidence="2">
    <location>
        <begin position="1"/>
        <end position="27"/>
    </location>
</feature>
<evidence type="ECO:0000256" key="1">
    <source>
        <dbReference type="ARBA" id="ARBA00006987"/>
    </source>
</evidence>
<dbReference type="InterPro" id="IPR042100">
    <property type="entry name" value="Bug_dom1"/>
</dbReference>